<name>A0ABY9KUD8_9BACI</name>
<feature type="region of interest" description="Disordered" evidence="1">
    <location>
        <begin position="1"/>
        <end position="36"/>
    </location>
</feature>
<evidence type="ECO:0000313" key="2">
    <source>
        <dbReference type="EMBL" id="WLV24519.1"/>
    </source>
</evidence>
<protein>
    <submittedName>
        <fullName evidence="2">Uncharacterized protein</fullName>
    </submittedName>
</protein>
<keyword evidence="3" id="KW-1185">Reference proteome</keyword>
<evidence type="ECO:0000313" key="3">
    <source>
        <dbReference type="Proteomes" id="UP001180087"/>
    </source>
</evidence>
<reference evidence="2" key="1">
    <citation type="submission" date="2023-06" db="EMBL/GenBank/DDBJ databases">
        <title>A Treasure from Seagulls: Isolation and Description of Aciduricobacillus qingdaonensis gen. nov., sp. nov., a Rare Obligately Uric Acid-utilizing Member in the Family Bacillaceae.</title>
        <authorList>
            <person name="Liu W."/>
            <person name="Wang B."/>
        </authorList>
    </citation>
    <scope>NUCLEOTIDE SEQUENCE</scope>
    <source>
        <strain evidence="2">44XB</strain>
    </source>
</reference>
<sequence length="51" mass="5862">MEKKQQDREITHESATSYNRDDVFIGKTTGGWGDGVHEKITEEDVRTHLES</sequence>
<organism evidence="2 3">
    <name type="scientific">Aciduricibacillus chroicocephali</name>
    <dbReference type="NCBI Taxonomy" id="3054939"/>
    <lineage>
        <taxon>Bacteria</taxon>
        <taxon>Bacillati</taxon>
        <taxon>Bacillota</taxon>
        <taxon>Bacilli</taxon>
        <taxon>Bacillales</taxon>
        <taxon>Bacillaceae</taxon>
        <taxon>Aciduricibacillus</taxon>
    </lineage>
</organism>
<dbReference type="Proteomes" id="UP001180087">
    <property type="component" value="Chromosome"/>
</dbReference>
<accession>A0ABY9KUD8</accession>
<evidence type="ECO:0000256" key="1">
    <source>
        <dbReference type="SAM" id="MobiDB-lite"/>
    </source>
</evidence>
<gene>
    <name evidence="2" type="ORF">QR721_12880</name>
</gene>
<dbReference type="RefSeq" id="WP_348027633.1">
    <property type="nucleotide sequence ID" value="NZ_CP129113.1"/>
</dbReference>
<feature type="compositionally biased region" description="Basic and acidic residues" evidence="1">
    <location>
        <begin position="1"/>
        <end position="12"/>
    </location>
</feature>
<dbReference type="EMBL" id="CP129113">
    <property type="protein sequence ID" value="WLV24519.1"/>
    <property type="molecule type" value="Genomic_DNA"/>
</dbReference>
<proteinExistence type="predicted"/>